<dbReference type="PROSITE" id="PS50943">
    <property type="entry name" value="HTH_CROC1"/>
    <property type="match status" value="1"/>
</dbReference>
<dbReference type="InterPro" id="IPR010982">
    <property type="entry name" value="Lambda_DNA-bd_dom_sf"/>
</dbReference>
<feature type="region of interest" description="Disordered" evidence="1">
    <location>
        <begin position="66"/>
        <end position="85"/>
    </location>
</feature>
<dbReference type="RefSeq" id="WP_092330374.1">
    <property type="nucleotide sequence ID" value="NZ_FNCP01000003.1"/>
</dbReference>
<evidence type="ECO:0000259" key="2">
    <source>
        <dbReference type="PROSITE" id="PS50943"/>
    </source>
</evidence>
<dbReference type="Proteomes" id="UP000198656">
    <property type="component" value="Unassembled WGS sequence"/>
</dbReference>
<name>A0A1G7UMC4_9FIRM</name>
<dbReference type="AlphaFoldDB" id="A0A1G7UMC4"/>
<dbReference type="STRING" id="1121419.SAMN05443529_103189"/>
<proteinExistence type="predicted"/>
<dbReference type="SUPFAM" id="SSF47413">
    <property type="entry name" value="lambda repressor-like DNA-binding domains"/>
    <property type="match status" value="1"/>
</dbReference>
<organism evidence="3 4">
    <name type="scientific">Desulfosporosinus hippei DSM 8344</name>
    <dbReference type="NCBI Taxonomy" id="1121419"/>
    <lineage>
        <taxon>Bacteria</taxon>
        <taxon>Bacillati</taxon>
        <taxon>Bacillota</taxon>
        <taxon>Clostridia</taxon>
        <taxon>Eubacteriales</taxon>
        <taxon>Desulfitobacteriaceae</taxon>
        <taxon>Desulfosporosinus</taxon>
    </lineage>
</organism>
<dbReference type="Gene3D" id="1.10.260.40">
    <property type="entry name" value="lambda repressor-like DNA-binding domains"/>
    <property type="match status" value="1"/>
</dbReference>
<keyword evidence="4" id="KW-1185">Reference proteome</keyword>
<dbReference type="OrthoDB" id="9812495at2"/>
<evidence type="ECO:0000313" key="3">
    <source>
        <dbReference type="EMBL" id="SDG48712.1"/>
    </source>
</evidence>
<protein>
    <recommendedName>
        <fullName evidence="2">HTH cro/C1-type domain-containing protein</fullName>
    </recommendedName>
</protein>
<gene>
    <name evidence="3" type="ORF">SAMN05443529_103189</name>
</gene>
<dbReference type="GO" id="GO:0003677">
    <property type="term" value="F:DNA binding"/>
    <property type="evidence" value="ECO:0007669"/>
    <property type="project" value="InterPro"/>
</dbReference>
<accession>A0A1G7UMC4</accession>
<dbReference type="InterPro" id="IPR001387">
    <property type="entry name" value="Cro/C1-type_HTH"/>
</dbReference>
<dbReference type="EMBL" id="FNCP01000003">
    <property type="protein sequence ID" value="SDG48712.1"/>
    <property type="molecule type" value="Genomic_DNA"/>
</dbReference>
<feature type="domain" description="HTH cro/C1-type" evidence="2">
    <location>
        <begin position="36"/>
        <end position="59"/>
    </location>
</feature>
<sequence>MTLVGRIQELCRENNTNLKNLEVKFGFSNGAMYKWDTNIPSVDRVQKVADYFGVSIDYLVHGNRERAQTGKTSGIKDEPDKERKG</sequence>
<dbReference type="CDD" id="cd00093">
    <property type="entry name" value="HTH_XRE"/>
    <property type="match status" value="1"/>
</dbReference>
<evidence type="ECO:0000256" key="1">
    <source>
        <dbReference type="SAM" id="MobiDB-lite"/>
    </source>
</evidence>
<reference evidence="4" key="1">
    <citation type="submission" date="2016-10" db="EMBL/GenBank/DDBJ databases">
        <authorList>
            <person name="Varghese N."/>
            <person name="Submissions S."/>
        </authorList>
    </citation>
    <scope>NUCLEOTIDE SEQUENCE [LARGE SCALE GENOMIC DNA]</scope>
    <source>
        <strain evidence="4">DSM 8344</strain>
    </source>
</reference>
<dbReference type="SMART" id="SM00530">
    <property type="entry name" value="HTH_XRE"/>
    <property type="match status" value="1"/>
</dbReference>
<evidence type="ECO:0000313" key="4">
    <source>
        <dbReference type="Proteomes" id="UP000198656"/>
    </source>
</evidence>